<dbReference type="EMBL" id="JAPNTZ010000001">
    <property type="protein sequence ID" value="MCY1137240.1"/>
    <property type="molecule type" value="Genomic_DNA"/>
</dbReference>
<evidence type="ECO:0000313" key="6">
    <source>
        <dbReference type="Proteomes" id="UP001151002"/>
    </source>
</evidence>
<dbReference type="CDD" id="cd01166">
    <property type="entry name" value="KdgK"/>
    <property type="match status" value="1"/>
</dbReference>
<organism evidence="5 6">
    <name type="scientific">Paractinoplanes pyxinae</name>
    <dbReference type="NCBI Taxonomy" id="2997416"/>
    <lineage>
        <taxon>Bacteria</taxon>
        <taxon>Bacillati</taxon>
        <taxon>Actinomycetota</taxon>
        <taxon>Actinomycetes</taxon>
        <taxon>Micromonosporales</taxon>
        <taxon>Micromonosporaceae</taxon>
        <taxon>Paractinoplanes</taxon>
    </lineage>
</organism>
<comment type="caution">
    <text evidence="5">The sequence shown here is derived from an EMBL/GenBank/DDBJ whole genome shotgun (WGS) entry which is preliminary data.</text>
</comment>
<name>A0ABT4ASM3_9ACTN</name>
<dbReference type="PANTHER" id="PTHR43320:SF2">
    <property type="entry name" value="2-DEHYDRO-3-DEOXYGLUCONOKINASE_2-DEHYDRO-3-DEOXYGALACTONOKINASE"/>
    <property type="match status" value="1"/>
</dbReference>
<evidence type="ECO:0000256" key="2">
    <source>
        <dbReference type="ARBA" id="ARBA00022679"/>
    </source>
</evidence>
<feature type="domain" description="Carbohydrate kinase PfkB" evidence="4">
    <location>
        <begin position="30"/>
        <end position="301"/>
    </location>
</feature>
<dbReference type="PROSITE" id="PS00584">
    <property type="entry name" value="PFKB_KINASES_2"/>
    <property type="match status" value="1"/>
</dbReference>
<keyword evidence="3 5" id="KW-0418">Kinase</keyword>
<dbReference type="Pfam" id="PF00294">
    <property type="entry name" value="PfkB"/>
    <property type="match status" value="1"/>
</dbReference>
<keyword evidence="2" id="KW-0808">Transferase</keyword>
<evidence type="ECO:0000313" key="5">
    <source>
        <dbReference type="EMBL" id="MCY1137240.1"/>
    </source>
</evidence>
<accession>A0ABT4ASM3</accession>
<dbReference type="GO" id="GO:0016301">
    <property type="term" value="F:kinase activity"/>
    <property type="evidence" value="ECO:0007669"/>
    <property type="project" value="UniProtKB-KW"/>
</dbReference>
<evidence type="ECO:0000259" key="4">
    <source>
        <dbReference type="Pfam" id="PF00294"/>
    </source>
</evidence>
<comment type="similarity">
    <text evidence="1">Belongs to the carbohydrate kinase PfkB family.</text>
</comment>
<evidence type="ECO:0000256" key="3">
    <source>
        <dbReference type="ARBA" id="ARBA00022777"/>
    </source>
</evidence>
<dbReference type="InterPro" id="IPR002173">
    <property type="entry name" value="Carboh/pur_kinase_PfkB_CS"/>
</dbReference>
<keyword evidence="6" id="KW-1185">Reference proteome</keyword>
<protein>
    <submittedName>
        <fullName evidence="5">Sugar kinase</fullName>
    </submittedName>
</protein>
<sequence>MTGGVATLGETMALLSVPANGMLREPAPVGMGGAESNVAIGLSRLGVPVTWMSRLGDDALGAHVRREIRAEGVRVLAARDAVAPTGLMLKEHRNGTPNRVRYYRAGSAASRMTEADVDADAIVAADVLHLTGITPALGAGPRQAMAYAIEVARGAGTLVSLDVNHRRTLWSDAEAQAVFAELLPSVDLLFAGVSEAAMVLGAPEGPGGWDGGAELAAKLSTAGPRTVVIKLGPLGSLALAEGTLFRAFAERRAVVDPVGAGDAFVAGYLSVLCRGGAVDRCLATGNQAGGVVVTVPGDWEGLPFAGELSQVIEDEVIR</sequence>
<proteinExistence type="inferred from homology"/>
<dbReference type="SUPFAM" id="SSF53613">
    <property type="entry name" value="Ribokinase-like"/>
    <property type="match status" value="1"/>
</dbReference>
<dbReference type="Proteomes" id="UP001151002">
    <property type="component" value="Unassembled WGS sequence"/>
</dbReference>
<dbReference type="Gene3D" id="3.40.1190.20">
    <property type="match status" value="1"/>
</dbReference>
<gene>
    <name evidence="5" type="ORF">OWR29_04455</name>
</gene>
<dbReference type="InterPro" id="IPR011611">
    <property type="entry name" value="PfkB_dom"/>
</dbReference>
<dbReference type="InterPro" id="IPR029056">
    <property type="entry name" value="Ribokinase-like"/>
</dbReference>
<dbReference type="InterPro" id="IPR052700">
    <property type="entry name" value="Carb_kinase_PfkB-like"/>
</dbReference>
<dbReference type="RefSeq" id="WP_267561100.1">
    <property type="nucleotide sequence ID" value="NZ_JAPNTZ010000001.1"/>
</dbReference>
<dbReference type="PANTHER" id="PTHR43320">
    <property type="entry name" value="SUGAR KINASE"/>
    <property type="match status" value="1"/>
</dbReference>
<reference evidence="5" key="1">
    <citation type="submission" date="2022-11" db="EMBL/GenBank/DDBJ databases">
        <authorList>
            <person name="Somphong A."/>
            <person name="Phongsopitanun W."/>
        </authorList>
    </citation>
    <scope>NUCLEOTIDE SEQUENCE</scope>
    <source>
        <strain evidence="5">Pm04-4</strain>
    </source>
</reference>
<evidence type="ECO:0000256" key="1">
    <source>
        <dbReference type="ARBA" id="ARBA00010688"/>
    </source>
</evidence>